<protein>
    <submittedName>
        <fullName evidence="2">DUF760 domain-containing protein</fullName>
    </submittedName>
</protein>
<feature type="region of interest" description="Disordered" evidence="1">
    <location>
        <begin position="104"/>
        <end position="132"/>
    </location>
</feature>
<name>A0A951PHV8_9CYAN</name>
<dbReference type="PANTHER" id="PTHR33598">
    <property type="entry name" value="OS02G0833400 PROTEIN"/>
    <property type="match status" value="1"/>
</dbReference>
<comment type="caution">
    <text evidence="2">The sequence shown here is derived from an EMBL/GenBank/DDBJ whole genome shotgun (WGS) entry which is preliminary data.</text>
</comment>
<feature type="compositionally biased region" description="Basic and acidic residues" evidence="1">
    <location>
        <begin position="106"/>
        <end position="132"/>
    </location>
</feature>
<proteinExistence type="predicted"/>
<dbReference type="Proteomes" id="UP000753908">
    <property type="component" value="Unassembled WGS sequence"/>
</dbReference>
<evidence type="ECO:0000256" key="1">
    <source>
        <dbReference type="SAM" id="MobiDB-lite"/>
    </source>
</evidence>
<dbReference type="EMBL" id="JAHHIF010000002">
    <property type="protein sequence ID" value="MBW4543264.1"/>
    <property type="molecule type" value="Genomic_DNA"/>
</dbReference>
<dbReference type="PANTHER" id="PTHR33598:SF2">
    <property type="entry name" value="MAR-BINDING FILAMENT-LIKE PROTEIN"/>
    <property type="match status" value="1"/>
</dbReference>
<dbReference type="InterPro" id="IPR008479">
    <property type="entry name" value="DUF760"/>
</dbReference>
<dbReference type="Pfam" id="PF05542">
    <property type="entry name" value="DUF760"/>
    <property type="match status" value="1"/>
</dbReference>
<dbReference type="AlphaFoldDB" id="A0A951PHV8"/>
<sequence>MVFNPDFLNSQPEDEQVNQLLNYLQHQSPDVLSRVAKSASPEIQQIISQNVQGLVGMLPSENFNVQITTDRENLAGLLASAMMTGYFLRQMEQRMELEETLVDSISLRRSEPSKPKPHHGEKPNDSSRQTEL</sequence>
<organism evidence="2 3">
    <name type="scientific">Symplocastrum torsivum CPER-KK1</name>
    <dbReference type="NCBI Taxonomy" id="450513"/>
    <lineage>
        <taxon>Bacteria</taxon>
        <taxon>Bacillati</taxon>
        <taxon>Cyanobacteriota</taxon>
        <taxon>Cyanophyceae</taxon>
        <taxon>Oscillatoriophycideae</taxon>
        <taxon>Oscillatoriales</taxon>
        <taxon>Microcoleaceae</taxon>
        <taxon>Symplocastrum</taxon>
    </lineage>
</organism>
<reference evidence="2" key="1">
    <citation type="submission" date="2021-05" db="EMBL/GenBank/DDBJ databases">
        <authorList>
            <person name="Pietrasiak N."/>
            <person name="Ward R."/>
            <person name="Stajich J.E."/>
            <person name="Kurbessoian T."/>
        </authorList>
    </citation>
    <scope>NUCLEOTIDE SEQUENCE</scope>
    <source>
        <strain evidence="2">CPER-KK1</strain>
    </source>
</reference>
<evidence type="ECO:0000313" key="3">
    <source>
        <dbReference type="Proteomes" id="UP000753908"/>
    </source>
</evidence>
<reference evidence="2" key="2">
    <citation type="journal article" date="2022" name="Microbiol. Resour. Announc.">
        <title>Metagenome Sequencing to Explore Phylogenomics of Terrestrial Cyanobacteria.</title>
        <authorList>
            <person name="Ward R.D."/>
            <person name="Stajich J.E."/>
            <person name="Johansen J.R."/>
            <person name="Huntemann M."/>
            <person name="Clum A."/>
            <person name="Foster B."/>
            <person name="Foster B."/>
            <person name="Roux S."/>
            <person name="Palaniappan K."/>
            <person name="Varghese N."/>
            <person name="Mukherjee S."/>
            <person name="Reddy T.B.K."/>
            <person name="Daum C."/>
            <person name="Copeland A."/>
            <person name="Chen I.A."/>
            <person name="Ivanova N.N."/>
            <person name="Kyrpides N.C."/>
            <person name="Shapiro N."/>
            <person name="Eloe-Fadrosh E.A."/>
            <person name="Pietrasiak N."/>
        </authorList>
    </citation>
    <scope>NUCLEOTIDE SEQUENCE</scope>
    <source>
        <strain evidence="2">CPER-KK1</strain>
    </source>
</reference>
<accession>A0A951PHV8</accession>
<evidence type="ECO:0000313" key="2">
    <source>
        <dbReference type="EMBL" id="MBW4543264.1"/>
    </source>
</evidence>
<gene>
    <name evidence="2" type="ORF">KME25_02270</name>
</gene>